<keyword evidence="4" id="KW-1185">Reference proteome</keyword>
<reference evidence="2 4" key="1">
    <citation type="submission" date="2015-02" db="EMBL/GenBank/DDBJ databases">
        <authorList>
            <person name="Chooi Y.-H."/>
        </authorList>
    </citation>
    <scope>NUCLEOTIDE SEQUENCE [LARGE SCALE GENOMIC DNA]</scope>
    <source>
        <strain evidence="2">E3</strain>
    </source>
</reference>
<organism evidence="2 4">
    <name type="scientific">Plasmodiophora brassicae</name>
    <name type="common">Clubroot disease agent</name>
    <dbReference type="NCBI Taxonomy" id="37360"/>
    <lineage>
        <taxon>Eukaryota</taxon>
        <taxon>Sar</taxon>
        <taxon>Rhizaria</taxon>
        <taxon>Endomyxa</taxon>
        <taxon>Phytomyxea</taxon>
        <taxon>Plasmodiophorida</taxon>
        <taxon>Plasmodiophoridae</taxon>
        <taxon>Plasmodiophora</taxon>
    </lineage>
</organism>
<dbReference type="OrthoDB" id="5955355at2759"/>
<dbReference type="EMBL" id="CDSF01000068">
    <property type="protein sequence ID" value="CEO96524.1"/>
    <property type="molecule type" value="Genomic_DNA"/>
</dbReference>
<evidence type="ECO:0000313" key="4">
    <source>
        <dbReference type="Proteomes" id="UP000039324"/>
    </source>
</evidence>
<name>A0A0G4IMY2_PLABS</name>
<protein>
    <recommendedName>
        <fullName evidence="6">RAP domain-containing protein</fullName>
    </recommendedName>
</protein>
<keyword evidence="1" id="KW-0732">Signal</keyword>
<gene>
    <name evidence="2" type="ORF">PBRA_005133</name>
    <name evidence="3" type="ORF">PLBR_LOCUS1796</name>
</gene>
<evidence type="ECO:0000313" key="3">
    <source>
        <dbReference type="EMBL" id="SPQ94581.1"/>
    </source>
</evidence>
<feature type="signal peptide" evidence="1">
    <location>
        <begin position="1"/>
        <end position="24"/>
    </location>
</feature>
<reference evidence="3 5" key="2">
    <citation type="submission" date="2018-03" db="EMBL/GenBank/DDBJ databases">
        <authorList>
            <person name="Fogelqvist J."/>
        </authorList>
    </citation>
    <scope>NUCLEOTIDE SEQUENCE [LARGE SCALE GENOMIC DNA]</scope>
</reference>
<dbReference type="EMBL" id="OVEO01000003">
    <property type="protein sequence ID" value="SPQ94581.1"/>
    <property type="molecule type" value="Genomic_DNA"/>
</dbReference>
<accession>A0A0G4IMY2</accession>
<dbReference type="Proteomes" id="UP000039324">
    <property type="component" value="Unassembled WGS sequence"/>
</dbReference>
<feature type="chain" id="PRO_5036293141" description="RAP domain-containing protein" evidence="1">
    <location>
        <begin position="25"/>
        <end position="544"/>
    </location>
</feature>
<proteinExistence type="predicted"/>
<evidence type="ECO:0000256" key="1">
    <source>
        <dbReference type="SAM" id="SignalP"/>
    </source>
</evidence>
<sequence length="544" mass="61322">MRGLRPRSLKQVLALMLLRPGCTGDLVQCLKGRATLLAPINDDAVVGALAIACWTLQRDDARHVIESLSPSITERSSANTIFAFVRAHALQTLSLSEHHLKVARSVDLGRLDLHDSRLFFRAMMRIGAVDVDTIQRMLKRMLEERSRDLDGQLISDFLWQSLHVQGASARDVEPLLVGLIYTPGWHQRFTGKQLRLAVSAANKIGVNGRARLRPFFETAVRLTHQDALDNQLPSWELSDLLMTLVTSRTYGPTTLQSLVPLCMRTLPKSEPPVRLQIQWAYAAASELSPPLFSELAKAEQIALHEHKPHGIATIAWAFAQLGQFEFEPLFERIATRSTEIVDCFDMRGLASIVWALSGYALQDINAREAMAHDVVVPLWSYAASRLSMADGNVVIHLLNDARLALLHTRCKLDFELARRVASLARENPKPRSEKKQFIYDQIESYLQHLRVGRVRRWAACPFTGLELPLVIDQMEASRDPIVIEVLLRPEFVNGNQVQMCGGALNRTHFLRHNGFCVVVVSEQDFLKPTEHFDRINLLVEKLQL</sequence>
<evidence type="ECO:0000313" key="2">
    <source>
        <dbReference type="EMBL" id="CEO96524.1"/>
    </source>
</evidence>
<evidence type="ECO:0008006" key="6">
    <source>
        <dbReference type="Google" id="ProtNLM"/>
    </source>
</evidence>
<dbReference type="Proteomes" id="UP000290189">
    <property type="component" value="Unassembled WGS sequence"/>
</dbReference>
<geneLocation type="mitochondrion" evidence="3"/>
<evidence type="ECO:0000313" key="5">
    <source>
        <dbReference type="Proteomes" id="UP000290189"/>
    </source>
</evidence>
<keyword evidence="3" id="KW-0496">Mitochondrion</keyword>
<dbReference type="AlphaFoldDB" id="A0A0G4IMY2"/>